<dbReference type="EMBL" id="CAMAPF010001073">
    <property type="protein sequence ID" value="CAH9145063.1"/>
    <property type="molecule type" value="Genomic_DNA"/>
</dbReference>
<keyword evidence="3" id="KW-1185">Reference proteome</keyword>
<feature type="compositionally biased region" description="Basic and acidic residues" evidence="1">
    <location>
        <begin position="120"/>
        <end position="129"/>
    </location>
</feature>
<protein>
    <submittedName>
        <fullName evidence="2">Uncharacterized protein</fullName>
    </submittedName>
</protein>
<evidence type="ECO:0000256" key="1">
    <source>
        <dbReference type="SAM" id="MobiDB-lite"/>
    </source>
</evidence>
<sequence length="328" mass="37426">MKTQQRRATRVGAYLHTHVSLVQLYSAIPPKTAQSSISHNPKPVFFFFSSLFFLSFLNMKMLGIQETETSPHEKKMMINAKDRTFMLLHSPQIIGFRLRTPRLLVKVVNGRKRRRRSRHGSNDAAERKKSWSESGGNLLVPVKTGSVFCSTFFSRNQAADEEKLGKSKSIKNILGFKGENRTKADIQCRESLEKSNKSTHYLFLSRTGKNGGGSSAKEPIFCFRFSGLLRWKKRLRFSFRKWRITGGIGTSCMGMAGLAAQRRNRGYYTQIQSIRSPEEADEEEEKEEGIELCKKRILMGDRCKPLSISGRLNYDQNGVLLPELLPYD</sequence>
<organism evidence="2 3">
    <name type="scientific">Cuscuta epithymum</name>
    <dbReference type="NCBI Taxonomy" id="186058"/>
    <lineage>
        <taxon>Eukaryota</taxon>
        <taxon>Viridiplantae</taxon>
        <taxon>Streptophyta</taxon>
        <taxon>Embryophyta</taxon>
        <taxon>Tracheophyta</taxon>
        <taxon>Spermatophyta</taxon>
        <taxon>Magnoliopsida</taxon>
        <taxon>eudicotyledons</taxon>
        <taxon>Gunneridae</taxon>
        <taxon>Pentapetalae</taxon>
        <taxon>asterids</taxon>
        <taxon>lamiids</taxon>
        <taxon>Solanales</taxon>
        <taxon>Convolvulaceae</taxon>
        <taxon>Cuscuteae</taxon>
        <taxon>Cuscuta</taxon>
        <taxon>Cuscuta subgen. Cuscuta</taxon>
    </lineage>
</organism>
<comment type="caution">
    <text evidence="2">The sequence shown here is derived from an EMBL/GenBank/DDBJ whole genome shotgun (WGS) entry which is preliminary data.</text>
</comment>
<dbReference type="PANTHER" id="PTHR33237">
    <property type="entry name" value="F2P16.13 PROTEIN-RELATED"/>
    <property type="match status" value="1"/>
</dbReference>
<gene>
    <name evidence="2" type="ORF">CEPIT_LOCUS41924</name>
</gene>
<evidence type="ECO:0000313" key="2">
    <source>
        <dbReference type="EMBL" id="CAH9145063.1"/>
    </source>
</evidence>
<evidence type="ECO:0000313" key="3">
    <source>
        <dbReference type="Proteomes" id="UP001152523"/>
    </source>
</evidence>
<dbReference type="Proteomes" id="UP001152523">
    <property type="component" value="Unassembled WGS sequence"/>
</dbReference>
<feature type="region of interest" description="Disordered" evidence="1">
    <location>
        <begin position="109"/>
        <end position="129"/>
    </location>
</feature>
<dbReference type="PANTHER" id="PTHR33237:SF39">
    <property type="match status" value="1"/>
</dbReference>
<dbReference type="AlphaFoldDB" id="A0AAV0GBR6"/>
<proteinExistence type="predicted"/>
<reference evidence="2" key="1">
    <citation type="submission" date="2022-07" db="EMBL/GenBank/DDBJ databases">
        <authorList>
            <person name="Macas J."/>
            <person name="Novak P."/>
            <person name="Neumann P."/>
        </authorList>
    </citation>
    <scope>NUCLEOTIDE SEQUENCE</scope>
</reference>
<accession>A0AAV0GBR6</accession>
<feature type="compositionally biased region" description="Basic residues" evidence="1">
    <location>
        <begin position="109"/>
        <end position="119"/>
    </location>
</feature>
<name>A0AAV0GBR6_9ASTE</name>